<dbReference type="Pfam" id="PF00271">
    <property type="entry name" value="Helicase_C"/>
    <property type="match status" value="1"/>
</dbReference>
<dbReference type="GO" id="GO:0005524">
    <property type="term" value="F:ATP binding"/>
    <property type="evidence" value="ECO:0007669"/>
    <property type="project" value="UniProtKB-KW"/>
</dbReference>
<dbReference type="CDD" id="cd17992">
    <property type="entry name" value="DEXHc_RecG"/>
    <property type="match status" value="1"/>
</dbReference>
<dbReference type="SMART" id="SM00487">
    <property type="entry name" value="DEXDc"/>
    <property type="match status" value="1"/>
</dbReference>
<comment type="caution">
    <text evidence="11">The sequence shown here is derived from an EMBL/GenBank/DDBJ whole genome shotgun (WGS) entry which is preliminary data.</text>
</comment>
<keyword evidence="5" id="KW-0067">ATP-binding</keyword>
<evidence type="ECO:0000256" key="2">
    <source>
        <dbReference type="ARBA" id="ARBA00022763"/>
    </source>
</evidence>
<dbReference type="SUPFAM" id="SSF50249">
    <property type="entry name" value="Nucleic acid-binding proteins"/>
    <property type="match status" value="1"/>
</dbReference>
<feature type="domain" description="Helicase ATP-binding" evidence="9">
    <location>
        <begin position="263"/>
        <end position="424"/>
    </location>
</feature>
<dbReference type="InterPro" id="IPR045562">
    <property type="entry name" value="RecG_dom3_C"/>
</dbReference>
<dbReference type="PANTHER" id="PTHR47964">
    <property type="entry name" value="ATP-DEPENDENT DNA HELICASE HOMOLOG RECG, CHLOROPLASTIC"/>
    <property type="match status" value="1"/>
</dbReference>
<organism evidence="11 12">
    <name type="scientific">Solobacterium moorei</name>
    <dbReference type="NCBI Taxonomy" id="102148"/>
    <lineage>
        <taxon>Bacteria</taxon>
        <taxon>Bacillati</taxon>
        <taxon>Bacillota</taxon>
        <taxon>Erysipelotrichia</taxon>
        <taxon>Erysipelotrichales</taxon>
        <taxon>Erysipelotrichaceae</taxon>
        <taxon>Solobacterium</taxon>
    </lineage>
</organism>
<accession>A0A412PF97</accession>
<evidence type="ECO:0000313" key="11">
    <source>
        <dbReference type="EMBL" id="RGT56130.1"/>
    </source>
</evidence>
<evidence type="ECO:0000259" key="10">
    <source>
        <dbReference type="PROSITE" id="PS51194"/>
    </source>
</evidence>
<evidence type="ECO:0000256" key="3">
    <source>
        <dbReference type="ARBA" id="ARBA00022801"/>
    </source>
</evidence>
<dbReference type="GO" id="GO:0016787">
    <property type="term" value="F:hydrolase activity"/>
    <property type="evidence" value="ECO:0007669"/>
    <property type="project" value="UniProtKB-KW"/>
</dbReference>
<reference evidence="11 12" key="1">
    <citation type="submission" date="2018-08" db="EMBL/GenBank/DDBJ databases">
        <title>A genome reference for cultivated species of the human gut microbiota.</title>
        <authorList>
            <person name="Zou Y."/>
            <person name="Xue W."/>
            <person name="Luo G."/>
        </authorList>
    </citation>
    <scope>NUCLEOTIDE SEQUENCE [LARGE SCALE GENOMIC DNA]</scope>
    <source>
        <strain evidence="11 12">AF18-46</strain>
    </source>
</reference>
<feature type="domain" description="Helicase C-terminal" evidence="10">
    <location>
        <begin position="447"/>
        <end position="602"/>
    </location>
</feature>
<dbReference type="InterPro" id="IPR014001">
    <property type="entry name" value="Helicase_ATP-bd"/>
</dbReference>
<dbReference type="PROSITE" id="PS51192">
    <property type="entry name" value="HELICASE_ATP_BIND_1"/>
    <property type="match status" value="1"/>
</dbReference>
<gene>
    <name evidence="11" type="ORF">DWX20_04805</name>
</gene>
<dbReference type="Pfam" id="PF19833">
    <property type="entry name" value="RecG_dom3_C"/>
    <property type="match status" value="1"/>
</dbReference>
<evidence type="ECO:0000256" key="7">
    <source>
        <dbReference type="ARBA" id="ARBA00023204"/>
    </source>
</evidence>
<sequence>MDLSDKRLKLTSKRLTVLHQLGLYTTDDLLMYYPYRYETITSSAFADWKIKDKVWFEGEVVQLPRSWRKGRLVTTTFQVRSQEQILTITIFNRPWAKSLNLNQSLTIQGVYQGNSKVTAISYDTMPLAEHATFTPIYSIKAGIRQKTLQTIIYSVLNQLQDEIIDDIPDEFRQAYRLLTLKVAYRCIHIPSSMIEVQAAVRTLKYAEFLRFFTAIQLMRSTDGIRITKKPKIFSSKKIQQAIQSLSFELTADQKDTLEKILNDMGSTYTMYRLVQGDVGCGKTVVATLALYAAFLSGYQGAMLAPTEILARQHYISVNQVLAPFSVKTEVLYSALTPAKKKEILEDVASGKINILIGTHSMIQDSVTFHKLGLTIADEQQRFGVSQRKALKQKGEQVDFLLMSATPIPRTLAASLFGDMDVSTIETMPAGRITPVTTLVKENSFRTVLDDIKCLLKSGRQLYVICAAVDENEEYHVRNVYDTTESIQKLFPQYKVACLHGRMTADEKQAIMQAFNTNDIQILVSTTVVEVGVNVVNATGMIIYDADRFGLSQLHQLRGRIQRGSEQGYCWLLTASHEERVLQRLDVLVKSNNGFEISYEDLRLRGPGDILGTRQSGVPDFILGNIVEDTAMINQARKDALKVMESADNPDYQILLETVRKRNEKNAEYAD</sequence>
<dbReference type="Gene3D" id="3.40.50.300">
    <property type="entry name" value="P-loop containing nucleotide triphosphate hydrolases"/>
    <property type="match status" value="2"/>
</dbReference>
<dbReference type="AlphaFoldDB" id="A0A412PF97"/>
<dbReference type="InterPro" id="IPR047112">
    <property type="entry name" value="RecG/Mfd"/>
</dbReference>
<dbReference type="InterPro" id="IPR011545">
    <property type="entry name" value="DEAD/DEAH_box_helicase_dom"/>
</dbReference>
<dbReference type="GO" id="GO:0003677">
    <property type="term" value="F:DNA binding"/>
    <property type="evidence" value="ECO:0007669"/>
    <property type="project" value="UniProtKB-KW"/>
</dbReference>
<keyword evidence="4 11" id="KW-0347">Helicase</keyword>
<dbReference type="NCBIfam" id="NF008165">
    <property type="entry name" value="PRK10917.1-3"/>
    <property type="match status" value="1"/>
</dbReference>
<dbReference type="RefSeq" id="WP_118764684.1">
    <property type="nucleotide sequence ID" value="NZ_CABJCF010000002.1"/>
</dbReference>
<dbReference type="Pfam" id="PF17191">
    <property type="entry name" value="RecG_wedge"/>
    <property type="match status" value="1"/>
</dbReference>
<dbReference type="SUPFAM" id="SSF52540">
    <property type="entry name" value="P-loop containing nucleoside triphosphate hydrolases"/>
    <property type="match status" value="2"/>
</dbReference>
<evidence type="ECO:0000313" key="12">
    <source>
        <dbReference type="Proteomes" id="UP000284731"/>
    </source>
</evidence>
<evidence type="ECO:0000256" key="1">
    <source>
        <dbReference type="ARBA" id="ARBA00022741"/>
    </source>
</evidence>
<evidence type="ECO:0000259" key="9">
    <source>
        <dbReference type="PROSITE" id="PS51192"/>
    </source>
</evidence>
<dbReference type="Proteomes" id="UP000284731">
    <property type="component" value="Unassembled WGS sequence"/>
</dbReference>
<protein>
    <recommendedName>
        <fullName evidence="8">Probable DNA 3'-5' helicase RecG</fullName>
    </recommendedName>
</protein>
<dbReference type="InterPro" id="IPR027417">
    <property type="entry name" value="P-loop_NTPase"/>
</dbReference>
<name>A0A412PF97_9FIRM</name>
<evidence type="ECO:0000256" key="6">
    <source>
        <dbReference type="ARBA" id="ARBA00023125"/>
    </source>
</evidence>
<dbReference type="InterPro" id="IPR001650">
    <property type="entry name" value="Helicase_C-like"/>
</dbReference>
<keyword evidence="3" id="KW-0378">Hydrolase</keyword>
<keyword evidence="6" id="KW-0238">DNA-binding</keyword>
<keyword evidence="2" id="KW-0227">DNA damage</keyword>
<dbReference type="GO" id="GO:0003678">
    <property type="term" value="F:DNA helicase activity"/>
    <property type="evidence" value="ECO:0007669"/>
    <property type="project" value="TreeGrafter"/>
</dbReference>
<evidence type="ECO:0000256" key="5">
    <source>
        <dbReference type="ARBA" id="ARBA00022840"/>
    </source>
</evidence>
<keyword evidence="1" id="KW-0547">Nucleotide-binding</keyword>
<dbReference type="InterPro" id="IPR012340">
    <property type="entry name" value="NA-bd_OB-fold"/>
</dbReference>
<dbReference type="GO" id="GO:0006281">
    <property type="term" value="P:DNA repair"/>
    <property type="evidence" value="ECO:0007669"/>
    <property type="project" value="UniProtKB-KW"/>
</dbReference>
<dbReference type="InterPro" id="IPR033454">
    <property type="entry name" value="RecG_wedge"/>
</dbReference>
<proteinExistence type="predicted"/>
<dbReference type="PANTHER" id="PTHR47964:SF1">
    <property type="entry name" value="ATP-DEPENDENT DNA HELICASE HOMOLOG RECG, CHLOROPLASTIC"/>
    <property type="match status" value="1"/>
</dbReference>
<dbReference type="Pfam" id="PF00270">
    <property type="entry name" value="DEAD"/>
    <property type="match status" value="1"/>
</dbReference>
<dbReference type="PROSITE" id="PS51194">
    <property type="entry name" value="HELICASE_CTER"/>
    <property type="match status" value="1"/>
</dbReference>
<evidence type="ECO:0000256" key="8">
    <source>
        <dbReference type="ARBA" id="ARBA00049819"/>
    </source>
</evidence>
<dbReference type="EMBL" id="QRWX01000002">
    <property type="protein sequence ID" value="RGT56130.1"/>
    <property type="molecule type" value="Genomic_DNA"/>
</dbReference>
<keyword evidence="7" id="KW-0234">DNA repair</keyword>
<dbReference type="SMART" id="SM00490">
    <property type="entry name" value="HELICc"/>
    <property type="match status" value="1"/>
</dbReference>
<evidence type="ECO:0000256" key="4">
    <source>
        <dbReference type="ARBA" id="ARBA00022806"/>
    </source>
</evidence>